<reference evidence="8" key="1">
    <citation type="submission" date="2024-10" db="EMBL/GenBank/DDBJ databases">
        <authorList>
            <person name="Ryan C."/>
        </authorList>
    </citation>
    <scope>NUCLEOTIDE SEQUENCE [LARGE SCALE GENOMIC DNA]</scope>
</reference>
<dbReference type="SMART" id="SM00774">
    <property type="entry name" value="WRKY"/>
    <property type="match status" value="1"/>
</dbReference>
<keyword evidence="9" id="KW-1185">Reference proteome</keyword>
<evidence type="ECO:0000256" key="1">
    <source>
        <dbReference type="ARBA" id="ARBA00004123"/>
    </source>
</evidence>
<name>A0ABC8ZJ13_9POAL</name>
<keyword evidence="2" id="KW-0805">Transcription regulation</keyword>
<comment type="subcellular location">
    <subcellularLocation>
        <location evidence="1">Nucleus</location>
    </subcellularLocation>
</comment>
<gene>
    <name evidence="8" type="ORF">URODEC1_LOCUS44589</name>
</gene>
<dbReference type="EMBL" id="OZ075129">
    <property type="protein sequence ID" value="CAL4960727.1"/>
    <property type="molecule type" value="Genomic_DNA"/>
</dbReference>
<organism evidence="8 9">
    <name type="scientific">Urochloa decumbens</name>
    <dbReference type="NCBI Taxonomy" id="240449"/>
    <lineage>
        <taxon>Eukaryota</taxon>
        <taxon>Viridiplantae</taxon>
        <taxon>Streptophyta</taxon>
        <taxon>Embryophyta</taxon>
        <taxon>Tracheophyta</taxon>
        <taxon>Spermatophyta</taxon>
        <taxon>Magnoliopsida</taxon>
        <taxon>Liliopsida</taxon>
        <taxon>Poales</taxon>
        <taxon>Poaceae</taxon>
        <taxon>PACMAD clade</taxon>
        <taxon>Panicoideae</taxon>
        <taxon>Panicodae</taxon>
        <taxon>Paniceae</taxon>
        <taxon>Melinidinae</taxon>
        <taxon>Urochloa</taxon>
    </lineage>
</organism>
<evidence type="ECO:0000256" key="5">
    <source>
        <dbReference type="ARBA" id="ARBA00023242"/>
    </source>
</evidence>
<evidence type="ECO:0000256" key="6">
    <source>
        <dbReference type="SAM" id="MobiDB-lite"/>
    </source>
</evidence>
<dbReference type="Gene3D" id="2.20.25.80">
    <property type="entry name" value="WRKY domain"/>
    <property type="match status" value="1"/>
</dbReference>
<keyword evidence="4" id="KW-0804">Transcription</keyword>
<dbReference type="InterPro" id="IPR044810">
    <property type="entry name" value="WRKY_plant"/>
</dbReference>
<accession>A0ABC8ZJ13</accession>
<dbReference type="AlphaFoldDB" id="A0ABC8ZJ13"/>
<evidence type="ECO:0000313" key="8">
    <source>
        <dbReference type="EMBL" id="CAL4960727.1"/>
    </source>
</evidence>
<sequence length="366" mass="39413">MAFDLDAKLPDVLAGGYHLSTQLQALLSHPLDRSGQEVAMAFSQELSRVFEVSMSMLNSNNAAALEVNTGNSTGVSTPAKDQRVRSDSGEVVTPSKKIREEGVTSKEITPSPHKDGYQWRKYGQKKIQNCKFSRYYYKCNRHRRCLAKKKVQQQDGISSSSRGQLMLPPVFEVTYVNEHTCHVLRANDAAAARMVSPRTTNNRRHHHNALAGIVDTTRSAGGGDDLPFHLSSPDIIGGGTEENKAIVSCLATVISGGAVPSPAEWPPAPEASAAGDPAAFVPPPLPAVSMDHGGVADDGEMMMVMVDDTGFPWVPSPSSFCPIEEAGHDQQLVTMSSYGGDVHMGVAGFPDTTVWAQHTCGAWRRA</sequence>
<keyword evidence="5" id="KW-0539">Nucleus</keyword>
<dbReference type="GO" id="GO:0005634">
    <property type="term" value="C:nucleus"/>
    <property type="evidence" value="ECO:0007669"/>
    <property type="project" value="UniProtKB-SubCell"/>
</dbReference>
<feature type="region of interest" description="Disordered" evidence="6">
    <location>
        <begin position="68"/>
        <end position="91"/>
    </location>
</feature>
<dbReference type="GO" id="GO:0003677">
    <property type="term" value="F:DNA binding"/>
    <property type="evidence" value="ECO:0007669"/>
    <property type="project" value="UniProtKB-KW"/>
</dbReference>
<dbReference type="PANTHER" id="PTHR31282">
    <property type="entry name" value="WRKY TRANSCRIPTION FACTOR 21-RELATED"/>
    <property type="match status" value="1"/>
</dbReference>
<dbReference type="Pfam" id="PF03106">
    <property type="entry name" value="WRKY"/>
    <property type="match status" value="1"/>
</dbReference>
<keyword evidence="3" id="KW-0238">DNA-binding</keyword>
<protein>
    <recommendedName>
        <fullName evidence="7">WRKY domain-containing protein</fullName>
    </recommendedName>
</protein>
<evidence type="ECO:0000256" key="2">
    <source>
        <dbReference type="ARBA" id="ARBA00023015"/>
    </source>
</evidence>
<dbReference type="InterPro" id="IPR036576">
    <property type="entry name" value="WRKY_dom_sf"/>
</dbReference>
<dbReference type="Proteomes" id="UP001497457">
    <property type="component" value="Chromosome 19rd"/>
</dbReference>
<dbReference type="InterPro" id="IPR003657">
    <property type="entry name" value="WRKY_dom"/>
</dbReference>
<feature type="domain" description="WRKY" evidence="7">
    <location>
        <begin position="115"/>
        <end position="153"/>
    </location>
</feature>
<proteinExistence type="predicted"/>
<evidence type="ECO:0000256" key="3">
    <source>
        <dbReference type="ARBA" id="ARBA00023125"/>
    </source>
</evidence>
<evidence type="ECO:0000259" key="7">
    <source>
        <dbReference type="PROSITE" id="PS50811"/>
    </source>
</evidence>
<dbReference type="SUPFAM" id="SSF118290">
    <property type="entry name" value="WRKY DNA-binding domain"/>
    <property type="match status" value="1"/>
</dbReference>
<evidence type="ECO:0000256" key="4">
    <source>
        <dbReference type="ARBA" id="ARBA00023163"/>
    </source>
</evidence>
<dbReference type="PROSITE" id="PS50811">
    <property type="entry name" value="WRKY"/>
    <property type="match status" value="1"/>
</dbReference>
<evidence type="ECO:0000313" key="9">
    <source>
        <dbReference type="Proteomes" id="UP001497457"/>
    </source>
</evidence>